<evidence type="ECO:0000313" key="1">
    <source>
        <dbReference type="EMBL" id="MBB6092846.1"/>
    </source>
</evidence>
<dbReference type="Proteomes" id="UP000588068">
    <property type="component" value="Unassembled WGS sequence"/>
</dbReference>
<name>A0A841HJ66_9GAMM</name>
<evidence type="ECO:0000313" key="2">
    <source>
        <dbReference type="Proteomes" id="UP000588068"/>
    </source>
</evidence>
<dbReference type="AlphaFoldDB" id="A0A841HJ66"/>
<gene>
    <name evidence="1" type="ORF">HNQ60_001724</name>
</gene>
<keyword evidence="2" id="KW-1185">Reference proteome</keyword>
<comment type="caution">
    <text evidence="1">The sequence shown here is derived from an EMBL/GenBank/DDBJ whole genome shotgun (WGS) entry which is preliminary data.</text>
</comment>
<sequence length="125" mass="13803">MSGLTGTTPGDPDESRKPRLSFCRQAREAVRHPAADRRRIAPLLVGEAGSQQELQAVRPFDPQRSHHAFVLAFAGQVTDDACFRIERRFEFEQIVAASGDVVRIAVVKHQSFAAGVDDLSQLSFK</sequence>
<protein>
    <submittedName>
        <fullName evidence="1">Uncharacterized protein</fullName>
    </submittedName>
</protein>
<organism evidence="1 2">
    <name type="scientific">Povalibacter uvarum</name>
    <dbReference type="NCBI Taxonomy" id="732238"/>
    <lineage>
        <taxon>Bacteria</taxon>
        <taxon>Pseudomonadati</taxon>
        <taxon>Pseudomonadota</taxon>
        <taxon>Gammaproteobacteria</taxon>
        <taxon>Steroidobacterales</taxon>
        <taxon>Steroidobacteraceae</taxon>
        <taxon>Povalibacter</taxon>
    </lineage>
</organism>
<accession>A0A841HJ66</accession>
<reference evidence="1 2" key="1">
    <citation type="submission" date="2020-08" db="EMBL/GenBank/DDBJ databases">
        <title>Genomic Encyclopedia of Type Strains, Phase IV (KMG-IV): sequencing the most valuable type-strain genomes for metagenomic binning, comparative biology and taxonomic classification.</title>
        <authorList>
            <person name="Goeker M."/>
        </authorList>
    </citation>
    <scope>NUCLEOTIDE SEQUENCE [LARGE SCALE GENOMIC DNA]</scope>
    <source>
        <strain evidence="1 2">DSM 26723</strain>
    </source>
</reference>
<proteinExistence type="predicted"/>
<dbReference type="EMBL" id="JACHHZ010000002">
    <property type="protein sequence ID" value="MBB6092846.1"/>
    <property type="molecule type" value="Genomic_DNA"/>
</dbReference>